<dbReference type="GO" id="GO:0051028">
    <property type="term" value="P:mRNA transport"/>
    <property type="evidence" value="ECO:0007669"/>
    <property type="project" value="TreeGrafter"/>
</dbReference>
<dbReference type="GO" id="GO:0003730">
    <property type="term" value="F:mRNA 3'-UTR binding"/>
    <property type="evidence" value="ECO:0007669"/>
    <property type="project" value="TreeGrafter"/>
</dbReference>
<evidence type="ECO:0000256" key="2">
    <source>
        <dbReference type="SAM" id="MobiDB-lite"/>
    </source>
</evidence>
<dbReference type="GO" id="GO:0045727">
    <property type="term" value="P:positive regulation of translation"/>
    <property type="evidence" value="ECO:0007669"/>
    <property type="project" value="TreeGrafter"/>
</dbReference>
<dbReference type="GO" id="GO:0005634">
    <property type="term" value="C:nucleus"/>
    <property type="evidence" value="ECO:0007669"/>
    <property type="project" value="TreeGrafter"/>
</dbReference>
<dbReference type="GO" id="GO:0010494">
    <property type="term" value="C:cytoplasmic stress granule"/>
    <property type="evidence" value="ECO:0007669"/>
    <property type="project" value="TreeGrafter"/>
</dbReference>
<organism evidence="3">
    <name type="scientific">Dugesia japonica</name>
    <name type="common">Planarian</name>
    <dbReference type="NCBI Taxonomy" id="6161"/>
    <lineage>
        <taxon>Eukaryota</taxon>
        <taxon>Metazoa</taxon>
        <taxon>Spiralia</taxon>
        <taxon>Lophotrochozoa</taxon>
        <taxon>Platyhelminthes</taxon>
        <taxon>Rhabditophora</taxon>
        <taxon>Seriata</taxon>
        <taxon>Tricladida</taxon>
        <taxon>Continenticola</taxon>
        <taxon>Geoplanoidea</taxon>
        <taxon>Dugesiidae</taxon>
        <taxon>Dugesia</taxon>
    </lineage>
</organism>
<dbReference type="PROSITE" id="PS50084">
    <property type="entry name" value="KH_TYPE_1"/>
    <property type="match status" value="1"/>
</dbReference>
<gene>
    <name evidence="3" type="primary">fmrr</name>
</gene>
<name>A0A2U8U4L9_DUGJA</name>
<dbReference type="GO" id="GO:0048513">
    <property type="term" value="P:animal organ development"/>
    <property type="evidence" value="ECO:0007669"/>
    <property type="project" value="TreeGrafter"/>
</dbReference>
<feature type="region of interest" description="Disordered" evidence="2">
    <location>
        <begin position="415"/>
        <end position="647"/>
    </location>
</feature>
<dbReference type="PANTHER" id="PTHR10603">
    <property type="entry name" value="FRAGILE X MENTAL RETARDATION SYNDROME-RELATED PROTEIN"/>
    <property type="match status" value="1"/>
</dbReference>
<protein>
    <submittedName>
        <fullName evidence="3">FMRR1</fullName>
    </submittedName>
</protein>
<feature type="compositionally biased region" description="Low complexity" evidence="2">
    <location>
        <begin position="380"/>
        <end position="389"/>
    </location>
</feature>
<feature type="compositionally biased region" description="Low complexity" evidence="2">
    <location>
        <begin position="501"/>
        <end position="517"/>
    </location>
</feature>
<dbReference type="InterPro" id="IPR036612">
    <property type="entry name" value="KH_dom_type_1_sf"/>
</dbReference>
<dbReference type="PANTHER" id="PTHR10603:SF7">
    <property type="entry name" value="FRAGILE X MESSENGER RIBONUCLEOPROTEIN 1 HOMOLOG"/>
    <property type="match status" value="1"/>
</dbReference>
<feature type="region of interest" description="Disordered" evidence="2">
    <location>
        <begin position="380"/>
        <end position="403"/>
    </location>
</feature>
<dbReference type="EMBL" id="MH179304">
    <property type="protein sequence ID" value="AWM96395.1"/>
    <property type="molecule type" value="mRNA"/>
</dbReference>
<feature type="compositionally biased region" description="Basic and acidic residues" evidence="2">
    <location>
        <begin position="620"/>
        <end position="633"/>
    </location>
</feature>
<feature type="compositionally biased region" description="Polar residues" evidence="2">
    <location>
        <begin position="487"/>
        <end position="500"/>
    </location>
</feature>
<dbReference type="GO" id="GO:0043488">
    <property type="term" value="P:regulation of mRNA stability"/>
    <property type="evidence" value="ECO:0007669"/>
    <property type="project" value="TreeGrafter"/>
</dbReference>
<feature type="compositionally biased region" description="Low complexity" evidence="2">
    <location>
        <begin position="586"/>
        <end position="615"/>
    </location>
</feature>
<feature type="compositionally biased region" description="Gly residues" evidence="2">
    <location>
        <begin position="532"/>
        <end position="550"/>
    </location>
</feature>
<evidence type="ECO:0000313" key="3">
    <source>
        <dbReference type="EMBL" id="AWM96395.1"/>
    </source>
</evidence>
<reference evidence="3" key="1">
    <citation type="submission" date="2018-04" db="EMBL/GenBank/DDBJ databases">
        <title>Functional analysis of FMRR1-like protein in planarian Dugesia japonica.</title>
        <authorList>
            <person name="Ma K."/>
            <person name="Wu M."/>
            <person name="Guo F."/>
        </authorList>
    </citation>
    <scope>NUCLEOTIDE SEQUENCE</scope>
</reference>
<dbReference type="AlphaFoldDB" id="A0A2U8U4L9"/>
<feature type="compositionally biased region" description="Polar residues" evidence="2">
    <location>
        <begin position="569"/>
        <end position="585"/>
    </location>
</feature>
<keyword evidence="1" id="KW-0694">RNA-binding</keyword>
<evidence type="ECO:0000256" key="1">
    <source>
        <dbReference type="PROSITE-ProRule" id="PRU00117"/>
    </source>
</evidence>
<accession>A0A2U8U4L9</accession>
<dbReference type="GO" id="GO:0045182">
    <property type="term" value="F:translation regulator activity"/>
    <property type="evidence" value="ECO:0007669"/>
    <property type="project" value="TreeGrafter"/>
</dbReference>
<dbReference type="Gene3D" id="3.30.1370.10">
    <property type="entry name" value="K Homology domain, type 1"/>
    <property type="match status" value="2"/>
</dbReference>
<sequence length="647" mass="73246">MNCITDFICDYHSKYGLIENVNIISIDNDDCAINILSTKSLIRTSLINVKILNKSHEQLQSVDKIDTKQTLILSIDGYCCMVKAIKFHDDQTVEVMPTSDLLLNNEHTKRVSIDHLSICGNYENFDALKLLTMPMSVEYSRYFNNITIFSPLLTQTKNALLCWNVEQLQLNVYAFNEVSLKKVEFLMPVFISQLSLLLSGKLTKTIDMLSSYLVWEYQYENEEEANHAIGPKGSHILAVRNFRGIAGVVLTKSNRLRIIAENKFALKEARSLLEIKSESYMFDDSFIPILIGKNANHINELVTKAGLHCIHVPNSPWTGTLNDHVTVNDPSSHSKRELHLFGTRESINSAKLLLEMEESVKDLKKEFELRKNNKLRHSLSLKSSTSSISKESEKLLPNWDKNNQEEVFEDPVGNVDITGKLEQPPQPLSWADTLDDSGDESKPTEPLTNTNATGKEGGYTDFFSSQTTNARIRRQQQQQQQKKPPHNWNQNHHNSSPEPRSNNTTTTAAATSQNNQQKRINRKIPKQYSSLGSGGGTGGAGGTGGTGGGLLFTNSSLTSNEEKEEFYHHQQQQNQMKSTGNAPACQQQQQNRHRNSNNPQQNNNWNNNNNNNNNNFRLPKNNDRRSYQQHHDGYNSFSHHPHHQSTL</sequence>
<dbReference type="InterPro" id="IPR040148">
    <property type="entry name" value="FMR1"/>
</dbReference>
<proteinExistence type="evidence at transcript level"/>